<feature type="domain" description="DUF4283" evidence="2">
    <location>
        <begin position="59"/>
        <end position="138"/>
    </location>
</feature>
<feature type="compositionally biased region" description="Polar residues" evidence="1">
    <location>
        <begin position="31"/>
        <end position="41"/>
    </location>
</feature>
<dbReference type="Gramene" id="ERM97192">
    <property type="protein sequence ID" value="ERM97192"/>
    <property type="gene ID" value="AMTR_s00119p00037450"/>
</dbReference>
<name>W1NNB1_AMBTC</name>
<evidence type="ECO:0000313" key="3">
    <source>
        <dbReference type="EMBL" id="ERM97192.1"/>
    </source>
</evidence>
<dbReference type="InterPro" id="IPR025558">
    <property type="entry name" value="DUF4283"/>
</dbReference>
<dbReference type="AlphaFoldDB" id="W1NNB1"/>
<dbReference type="EMBL" id="KI396540">
    <property type="protein sequence ID" value="ERM97192.1"/>
    <property type="molecule type" value="Genomic_DNA"/>
</dbReference>
<proteinExistence type="predicted"/>
<dbReference type="Proteomes" id="UP000017836">
    <property type="component" value="Unassembled WGS sequence"/>
</dbReference>
<protein>
    <recommendedName>
        <fullName evidence="2">DUF4283 domain-containing protein</fullName>
    </recommendedName>
</protein>
<evidence type="ECO:0000256" key="1">
    <source>
        <dbReference type="SAM" id="MobiDB-lite"/>
    </source>
</evidence>
<feature type="region of interest" description="Disordered" evidence="1">
    <location>
        <begin position="19"/>
        <end position="44"/>
    </location>
</feature>
<reference evidence="4" key="1">
    <citation type="journal article" date="2013" name="Science">
        <title>The Amborella genome and the evolution of flowering plants.</title>
        <authorList>
            <consortium name="Amborella Genome Project"/>
        </authorList>
    </citation>
    <scope>NUCLEOTIDE SEQUENCE [LARGE SCALE GENOMIC DNA]</scope>
</reference>
<evidence type="ECO:0000313" key="4">
    <source>
        <dbReference type="Proteomes" id="UP000017836"/>
    </source>
</evidence>
<keyword evidence="4" id="KW-1185">Reference proteome</keyword>
<dbReference type="HOGENOM" id="CLU_1637700_0_0_1"/>
<gene>
    <name evidence="3" type="ORF">AMTR_s00119p00037450</name>
</gene>
<dbReference type="Pfam" id="PF14111">
    <property type="entry name" value="DUF4283"/>
    <property type="match status" value="1"/>
</dbReference>
<organism evidence="3 4">
    <name type="scientific">Amborella trichopoda</name>
    <dbReference type="NCBI Taxonomy" id="13333"/>
    <lineage>
        <taxon>Eukaryota</taxon>
        <taxon>Viridiplantae</taxon>
        <taxon>Streptophyta</taxon>
        <taxon>Embryophyta</taxon>
        <taxon>Tracheophyta</taxon>
        <taxon>Spermatophyta</taxon>
        <taxon>Magnoliopsida</taxon>
        <taxon>Amborellales</taxon>
        <taxon>Amborellaceae</taxon>
        <taxon>Amborella</taxon>
    </lineage>
</organism>
<evidence type="ECO:0000259" key="2">
    <source>
        <dbReference type="Pfam" id="PF14111"/>
    </source>
</evidence>
<sequence>MARSSWSYGASSRSSFGAVQDFDSRGRGQQVGRNSKLSNGFSKAHRPRRDGFLFLGLLRLEVAMVGSFCPPIDDLSKFDQWVLKAWKFKIDSKYIPGNRLLTLFGFFEDAKKIAKQRLLHRHGSLLSLKWWNSTANPSLIKPSSSWLHVEGIPVSGLHKGSL</sequence>
<accession>W1NNB1</accession>